<keyword evidence="6" id="KW-1185">Reference proteome</keyword>
<feature type="region of interest" description="Disordered" evidence="2">
    <location>
        <begin position="281"/>
        <end position="320"/>
    </location>
</feature>
<feature type="domain" description="GOLD" evidence="3">
    <location>
        <begin position="333"/>
        <end position="490"/>
    </location>
</feature>
<keyword evidence="1" id="KW-0007">Acetylation</keyword>
<evidence type="ECO:0000313" key="5">
    <source>
        <dbReference type="EMBL" id="CEF70582.1"/>
    </source>
</evidence>
<reference evidence="5 6" key="1">
    <citation type="submission" date="2014-09" db="EMBL/GenBank/DDBJ databases">
        <authorList>
            <person name="Martin A.A."/>
        </authorList>
    </citation>
    <scope>NUCLEOTIDE SEQUENCE</scope>
    <source>
        <strain evidence="6">ED321</strain>
        <strain evidence="5">ED321 Heterogonic</strain>
    </source>
</reference>
<dbReference type="SUPFAM" id="SSF101576">
    <property type="entry name" value="Supernatant protein factor (SPF), C-terminal domain"/>
    <property type="match status" value="1"/>
</dbReference>
<reference evidence="7" key="2">
    <citation type="submission" date="2020-12" db="UniProtKB">
        <authorList>
            <consortium name="WormBaseParasite"/>
        </authorList>
    </citation>
    <scope>IDENTIFICATION</scope>
</reference>
<dbReference type="PROSITE" id="PS50866">
    <property type="entry name" value="GOLD"/>
    <property type="match status" value="1"/>
</dbReference>
<evidence type="ECO:0000259" key="3">
    <source>
        <dbReference type="PROSITE" id="PS50866"/>
    </source>
</evidence>
<feature type="compositionally biased region" description="Acidic residues" evidence="2">
    <location>
        <begin position="400"/>
        <end position="409"/>
    </location>
</feature>
<evidence type="ECO:0000256" key="1">
    <source>
        <dbReference type="ARBA" id="ARBA00022990"/>
    </source>
</evidence>
<dbReference type="SUPFAM" id="SSF47027">
    <property type="entry name" value="Acyl-CoA binding protein"/>
    <property type="match status" value="1"/>
</dbReference>
<dbReference type="PANTHER" id="PTHR22973:SF12">
    <property type="entry name" value="LD35087P"/>
    <property type="match status" value="1"/>
</dbReference>
<dbReference type="Proteomes" id="UP000035682">
    <property type="component" value="Unplaced"/>
</dbReference>
<dbReference type="WormBase" id="SRAE_2000520900">
    <property type="protein sequence ID" value="SRP02285"/>
    <property type="gene ID" value="WBGene00265467"/>
</dbReference>
<protein>
    <submittedName>
        <fullName evidence="5 7">Golgi resident protein GCP60</fullName>
    </submittedName>
</protein>
<evidence type="ECO:0000313" key="8">
    <source>
        <dbReference type="WormBase" id="SRAE_2000520900"/>
    </source>
</evidence>
<dbReference type="OrthoDB" id="5839451at2759"/>
<dbReference type="GO" id="GO:0000062">
    <property type="term" value="F:fatty-acyl-CoA binding"/>
    <property type="evidence" value="ECO:0007669"/>
    <property type="project" value="InterPro"/>
</dbReference>
<dbReference type="Pfam" id="PF00887">
    <property type="entry name" value="ACBP"/>
    <property type="match status" value="1"/>
</dbReference>
<dbReference type="WBParaSite" id="SRAE_2000520900.1">
    <property type="protein sequence ID" value="SRAE_2000520900.1"/>
    <property type="gene ID" value="WBGene00265467"/>
</dbReference>
<dbReference type="Gene3D" id="1.20.80.10">
    <property type="match status" value="1"/>
</dbReference>
<gene>
    <name evidence="5 7 8" type="ORF">SRAE_2000520900</name>
</gene>
<dbReference type="PROSITE" id="PS51228">
    <property type="entry name" value="ACB_2"/>
    <property type="match status" value="1"/>
</dbReference>
<dbReference type="GO" id="GO:0000139">
    <property type="term" value="C:Golgi membrane"/>
    <property type="evidence" value="ECO:0007669"/>
    <property type="project" value="TreeGrafter"/>
</dbReference>
<dbReference type="InterPro" id="IPR036598">
    <property type="entry name" value="GOLD_dom_sf"/>
</dbReference>
<dbReference type="EMBL" id="LN609529">
    <property type="protein sequence ID" value="CEF70582.1"/>
    <property type="molecule type" value="Genomic_DNA"/>
</dbReference>
<dbReference type="CTD" id="36382960"/>
<dbReference type="InterPro" id="IPR052269">
    <property type="entry name" value="Golgi-PI4KB_interaction"/>
</dbReference>
<name>A0A090N0F2_STRRB</name>
<dbReference type="PANTHER" id="PTHR22973">
    <property type="entry name" value="LD35087P"/>
    <property type="match status" value="1"/>
</dbReference>
<evidence type="ECO:0000259" key="4">
    <source>
        <dbReference type="PROSITE" id="PS51228"/>
    </source>
</evidence>
<dbReference type="GeneID" id="36382960"/>
<proteinExistence type="predicted"/>
<feature type="region of interest" description="Disordered" evidence="2">
    <location>
        <begin position="397"/>
        <end position="436"/>
    </location>
</feature>
<feature type="compositionally biased region" description="Polar residues" evidence="2">
    <location>
        <begin position="302"/>
        <end position="317"/>
    </location>
</feature>
<dbReference type="STRING" id="34506.A0A090N0F2"/>
<sequence>MNLDNPDKEAFKIKLQENSDLITVNSKPFNITLEELFKISSKYYRELQNNPLFSVPYHEKLRFLALFKQVKFGCFIPEACDYGWLNFTGSDTRKEWKKISNYSKNEAMLEFVNLLGVVCPNYNSFIDNQDFICLTKPKIVKETLEQLSINNPNAILPFDLPNSTTLSIAESAFAEPKFESEEHRKLYQEQKKRIQEALNKETYHQFKAYAQHTLPGEPEKQEEYIKAIQELHYQRYMAQVYSQQSKTINADIENGSLHVDESQQNGVVKQLQSQLSKLTVENEDEKKYIPSETPANDDDTDGNSSIDNFSDIPSNPAISPATMWNRKDIVEFKESVKKEGSEGIFKISHGETVTIRVPTHEEGSSIFWEFATDWYDLGFGMFFEWSKPETTDITIQVSESSDEEDESDEYIQSPQTETEGKDVEGGATEGRKKNLNKPPVDMIIPIYRRDCHEEVFAGSHIYPGKGVYLLKFDNSYSLWRSKTLYYKVYYSK</sequence>
<evidence type="ECO:0000313" key="6">
    <source>
        <dbReference type="Proteomes" id="UP000035682"/>
    </source>
</evidence>
<dbReference type="InterPro" id="IPR009038">
    <property type="entry name" value="GOLD_dom"/>
</dbReference>
<dbReference type="AlphaFoldDB" id="A0A090N0F2"/>
<organism evidence="5">
    <name type="scientific">Strongyloides ratti</name>
    <name type="common">Parasitic roundworm</name>
    <dbReference type="NCBI Taxonomy" id="34506"/>
    <lineage>
        <taxon>Eukaryota</taxon>
        <taxon>Metazoa</taxon>
        <taxon>Ecdysozoa</taxon>
        <taxon>Nematoda</taxon>
        <taxon>Chromadorea</taxon>
        <taxon>Rhabditida</taxon>
        <taxon>Tylenchina</taxon>
        <taxon>Panagrolaimomorpha</taxon>
        <taxon>Strongyloidoidea</taxon>
        <taxon>Strongyloididae</taxon>
        <taxon>Strongyloides</taxon>
    </lineage>
</organism>
<dbReference type="InterPro" id="IPR014352">
    <property type="entry name" value="FERM/acyl-CoA-bd_prot_sf"/>
</dbReference>
<dbReference type="Pfam" id="PF13897">
    <property type="entry name" value="GOLD_2"/>
    <property type="match status" value="1"/>
</dbReference>
<evidence type="ECO:0000256" key="2">
    <source>
        <dbReference type="SAM" id="MobiDB-lite"/>
    </source>
</evidence>
<dbReference type="InterPro" id="IPR035984">
    <property type="entry name" value="Acyl-CoA-binding_sf"/>
</dbReference>
<feature type="compositionally biased region" description="Basic and acidic residues" evidence="2">
    <location>
        <begin position="418"/>
        <end position="432"/>
    </location>
</feature>
<evidence type="ECO:0000313" key="7">
    <source>
        <dbReference type="WBParaSite" id="SRAE_2000520900.1"/>
    </source>
</evidence>
<feature type="domain" description="ACB" evidence="4">
    <location>
        <begin position="33"/>
        <end position="124"/>
    </location>
</feature>
<dbReference type="OMA" id="CSLFAPY"/>
<dbReference type="RefSeq" id="XP_024509779.1">
    <property type="nucleotide sequence ID" value="XM_024644194.1"/>
</dbReference>
<dbReference type="InterPro" id="IPR000582">
    <property type="entry name" value="Acyl-CoA-binding_protein"/>
</dbReference>
<dbReference type="Gene3D" id="2.60.120.680">
    <property type="entry name" value="GOLD domain"/>
    <property type="match status" value="1"/>
</dbReference>
<accession>A0A090N0F2</accession>